<dbReference type="AlphaFoldDB" id="A0A7N0ZYN0"/>
<feature type="signal peptide" evidence="4">
    <location>
        <begin position="1"/>
        <end position="17"/>
    </location>
</feature>
<dbReference type="PANTHER" id="PTHR21495">
    <property type="entry name" value="NUCLEOPORIN-RELATED"/>
    <property type="match status" value="1"/>
</dbReference>
<dbReference type="Gramene" id="Kaladp0055s0227.1.v1.1">
    <property type="protein sequence ID" value="Kaladp0055s0227.1.v1.1.CDS.1"/>
    <property type="gene ID" value="Kaladp0055s0227.v1.1"/>
</dbReference>
<organism evidence="5 6">
    <name type="scientific">Kalanchoe fedtschenkoi</name>
    <name type="common">Lavender scallops</name>
    <name type="synonym">South American air plant</name>
    <dbReference type="NCBI Taxonomy" id="63787"/>
    <lineage>
        <taxon>Eukaryota</taxon>
        <taxon>Viridiplantae</taxon>
        <taxon>Streptophyta</taxon>
        <taxon>Embryophyta</taxon>
        <taxon>Tracheophyta</taxon>
        <taxon>Spermatophyta</taxon>
        <taxon>Magnoliopsida</taxon>
        <taxon>eudicotyledons</taxon>
        <taxon>Gunneridae</taxon>
        <taxon>Pentapetalae</taxon>
        <taxon>Saxifragales</taxon>
        <taxon>Crassulaceae</taxon>
        <taxon>Kalanchoe</taxon>
    </lineage>
</organism>
<evidence type="ECO:0000313" key="6">
    <source>
        <dbReference type="Proteomes" id="UP000594263"/>
    </source>
</evidence>
<dbReference type="EnsemblPlants" id="Kaladp0055s0227.1.v1.1">
    <property type="protein sequence ID" value="Kaladp0055s0227.1.v1.1.CDS.1"/>
    <property type="gene ID" value="Kaladp0055s0227.v1.1"/>
</dbReference>
<dbReference type="OMA" id="YAIAKTH"/>
<keyword evidence="6" id="KW-1185">Reference proteome</keyword>
<keyword evidence="4" id="KW-0732">Signal</keyword>
<comment type="similarity">
    <text evidence="1 4">Belongs to the plant dirigent protein family.</text>
</comment>
<reference evidence="5" key="1">
    <citation type="submission" date="2021-01" db="UniProtKB">
        <authorList>
            <consortium name="EnsemblPlants"/>
        </authorList>
    </citation>
    <scope>IDENTIFICATION</scope>
</reference>
<keyword evidence="4" id="KW-0052">Apoplast</keyword>
<feature type="chain" id="PRO_5029948221" description="Dirigent protein" evidence="4">
    <location>
        <begin position="18"/>
        <end position="183"/>
    </location>
</feature>
<evidence type="ECO:0000313" key="5">
    <source>
        <dbReference type="EnsemblPlants" id="Kaladp0055s0227.1.v1.1.CDS.1"/>
    </source>
</evidence>
<dbReference type="Proteomes" id="UP000594263">
    <property type="component" value="Unplaced"/>
</dbReference>
<comment type="subcellular location">
    <subcellularLocation>
        <location evidence="4">Secreted</location>
        <location evidence="4">Extracellular space</location>
        <location evidence="4">Apoplast</location>
    </subcellularLocation>
</comment>
<dbReference type="Gene3D" id="2.40.480.10">
    <property type="entry name" value="Allene oxide cyclase-like"/>
    <property type="match status" value="1"/>
</dbReference>
<dbReference type="Pfam" id="PF03018">
    <property type="entry name" value="Dirigent"/>
    <property type="match status" value="1"/>
</dbReference>
<dbReference type="GO" id="GO:0048046">
    <property type="term" value="C:apoplast"/>
    <property type="evidence" value="ECO:0007669"/>
    <property type="project" value="UniProtKB-SubCell"/>
</dbReference>
<evidence type="ECO:0000256" key="4">
    <source>
        <dbReference type="RuleBase" id="RU363099"/>
    </source>
</evidence>
<dbReference type="InterPro" id="IPR044859">
    <property type="entry name" value="Allene_oxi_cyc_Dirigent"/>
</dbReference>
<evidence type="ECO:0000256" key="1">
    <source>
        <dbReference type="ARBA" id="ARBA00010746"/>
    </source>
</evidence>
<name>A0A7N0ZYN0_KALFE</name>
<sequence>MANKALIICFIVALMAAEIGFSASALWATSTKAGKETTTNLKFYFHDTVSGSSPSAVRIAQAPVTGSSKTLFGAVLMADDPLTEGPDPKSKLVGRAQGLYGSACQSELGLIMAMNYQFTEGEYKGSSFSILGLNQAMDPVREMPVVTGTGRFRMARGYALAHTHWFDKATGDAIVMYNVTIIH</sequence>
<evidence type="ECO:0000256" key="3">
    <source>
        <dbReference type="ARBA" id="ARBA00022525"/>
    </source>
</evidence>
<keyword evidence="3 4" id="KW-0964">Secreted</keyword>
<proteinExistence type="inferred from homology"/>
<protein>
    <recommendedName>
        <fullName evidence="4">Dirigent protein</fullName>
    </recommendedName>
</protein>
<dbReference type="GO" id="GO:0009699">
    <property type="term" value="P:phenylpropanoid biosynthetic process"/>
    <property type="evidence" value="ECO:0007669"/>
    <property type="project" value="UniProtKB-ARBA"/>
</dbReference>
<evidence type="ECO:0000256" key="2">
    <source>
        <dbReference type="ARBA" id="ARBA00011738"/>
    </source>
</evidence>
<dbReference type="InterPro" id="IPR004265">
    <property type="entry name" value="Dirigent"/>
</dbReference>
<comment type="function">
    <text evidence="4">Dirigent proteins impart stereoselectivity on the phenoxy radical-coupling reaction, yielding optically active lignans from two molecules of coniferyl alcohol in the biosynthesis of lignans, flavonolignans, and alkaloids and thus plays a central role in plant secondary metabolism.</text>
</comment>
<accession>A0A7N0ZYN0</accession>
<comment type="subunit">
    <text evidence="2 4">Homodimer.</text>
</comment>